<evidence type="ECO:0000313" key="2">
    <source>
        <dbReference type="EMBL" id="AKQ47710.1"/>
    </source>
</evidence>
<dbReference type="SUPFAM" id="SSF143422">
    <property type="entry name" value="Transposase IS200-like"/>
    <property type="match status" value="1"/>
</dbReference>
<dbReference type="AlphaFoldDB" id="A0A0H4VP48"/>
<dbReference type="PANTHER" id="PTHR36966:SF1">
    <property type="entry name" value="REP-ASSOCIATED TYROSINE TRANSPOSASE"/>
    <property type="match status" value="1"/>
</dbReference>
<evidence type="ECO:0000313" key="3">
    <source>
        <dbReference type="Proteomes" id="UP000036458"/>
    </source>
</evidence>
<proteinExistence type="predicted"/>
<dbReference type="KEGG" id="ruf:TH63_13240"/>
<gene>
    <name evidence="2" type="ORF">TH63_13240</name>
</gene>
<keyword evidence="3" id="KW-1185">Reference proteome</keyword>
<dbReference type="PATRIC" id="fig|1379910.4.peg.2875"/>
<name>A0A0H4VP48_9BACT</name>
<dbReference type="SMART" id="SM01321">
    <property type="entry name" value="Y1_Tnp"/>
    <property type="match status" value="1"/>
</dbReference>
<sequence>MQLGEVYFWTNTIKDWKKLLKPDKYKQVILEQLQWLVEQKKIAVYGFVIMPNHLHLIWEMLQMNGKEMPYASLNKWTSSSFLRDLRQHHPLALSSFVEDTKERKHRFWQRDPLAVLLPSKQLVEQKLEYVHLNPLQEHWQLALRPEDYLWSSANFYATGKDSFSILTHYQDRF</sequence>
<dbReference type="OrthoDB" id="9788881at2"/>
<evidence type="ECO:0000259" key="1">
    <source>
        <dbReference type="SMART" id="SM01321"/>
    </source>
</evidence>
<reference evidence="2 3" key="1">
    <citation type="submission" date="2015-01" db="EMBL/GenBank/DDBJ databases">
        <title>Rufibacter sp./DG31D/ whole genome sequencing.</title>
        <authorList>
            <person name="Kim M.K."/>
            <person name="Srinivasan S."/>
            <person name="Lee J.-J."/>
        </authorList>
    </citation>
    <scope>NUCLEOTIDE SEQUENCE [LARGE SCALE GENOMIC DNA]</scope>
    <source>
        <strain evidence="2 3">DG31D</strain>
    </source>
</reference>
<dbReference type="GO" id="GO:0004803">
    <property type="term" value="F:transposase activity"/>
    <property type="evidence" value="ECO:0007669"/>
    <property type="project" value="InterPro"/>
</dbReference>
<protein>
    <submittedName>
        <fullName evidence="2">Transposase</fullName>
    </submittedName>
</protein>
<dbReference type="InterPro" id="IPR036515">
    <property type="entry name" value="Transposase_17_sf"/>
</dbReference>
<dbReference type="InterPro" id="IPR002686">
    <property type="entry name" value="Transposase_17"/>
</dbReference>
<dbReference type="InterPro" id="IPR052715">
    <property type="entry name" value="RAYT_transposase"/>
</dbReference>
<organism evidence="2 3">
    <name type="scientific">Rufibacter radiotolerans</name>
    <dbReference type="NCBI Taxonomy" id="1379910"/>
    <lineage>
        <taxon>Bacteria</taxon>
        <taxon>Pseudomonadati</taxon>
        <taxon>Bacteroidota</taxon>
        <taxon>Cytophagia</taxon>
        <taxon>Cytophagales</taxon>
        <taxon>Hymenobacteraceae</taxon>
        <taxon>Rufibacter</taxon>
    </lineage>
</organism>
<accession>A0A0H4VP48</accession>
<dbReference type="EMBL" id="CP010777">
    <property type="protein sequence ID" value="AKQ47710.1"/>
    <property type="molecule type" value="Genomic_DNA"/>
</dbReference>
<dbReference type="Proteomes" id="UP000036458">
    <property type="component" value="Chromosome"/>
</dbReference>
<dbReference type="GO" id="GO:0043565">
    <property type="term" value="F:sequence-specific DNA binding"/>
    <property type="evidence" value="ECO:0007669"/>
    <property type="project" value="TreeGrafter"/>
</dbReference>
<dbReference type="Gene3D" id="3.30.70.1290">
    <property type="entry name" value="Transposase IS200-like"/>
    <property type="match status" value="1"/>
</dbReference>
<feature type="domain" description="Transposase IS200-like" evidence="1">
    <location>
        <begin position="2"/>
        <end position="133"/>
    </location>
</feature>
<dbReference type="PANTHER" id="PTHR36966">
    <property type="entry name" value="REP-ASSOCIATED TYROSINE TRANSPOSASE"/>
    <property type="match status" value="1"/>
</dbReference>
<dbReference type="GO" id="GO:0006313">
    <property type="term" value="P:DNA transposition"/>
    <property type="evidence" value="ECO:0007669"/>
    <property type="project" value="InterPro"/>
</dbReference>